<dbReference type="AlphaFoldDB" id="A0A6A8DH84"/>
<keyword evidence="2" id="KW-1185">Reference proteome</keyword>
<proteinExistence type="predicted"/>
<evidence type="ECO:0000313" key="2">
    <source>
        <dbReference type="Proteomes" id="UP000799092"/>
    </source>
</evidence>
<sequence length="45" mass="5191">MLIFIAICVFIVLITFILSSIDGRLKKTNEQNEAIIKLLKKKNEK</sequence>
<protein>
    <submittedName>
        <fullName evidence="1">Uncharacterized protein</fullName>
    </submittedName>
</protein>
<dbReference type="Proteomes" id="UP000799092">
    <property type="component" value="Unassembled WGS sequence"/>
</dbReference>
<organism evidence="1 2">
    <name type="scientific">Aquibacillus halophilus</name>
    <dbReference type="NCBI Taxonomy" id="930132"/>
    <lineage>
        <taxon>Bacteria</taxon>
        <taxon>Bacillati</taxon>
        <taxon>Bacillota</taxon>
        <taxon>Bacilli</taxon>
        <taxon>Bacillales</taxon>
        <taxon>Bacillaceae</taxon>
        <taxon>Aquibacillus</taxon>
    </lineage>
</organism>
<dbReference type="EMBL" id="WJNG01000023">
    <property type="protein sequence ID" value="MRH45033.1"/>
    <property type="molecule type" value="Genomic_DNA"/>
</dbReference>
<comment type="caution">
    <text evidence="1">The sequence shown here is derived from an EMBL/GenBank/DDBJ whole genome shotgun (WGS) entry which is preliminary data.</text>
</comment>
<dbReference type="RefSeq" id="WP_153738630.1">
    <property type="nucleotide sequence ID" value="NZ_WJNG01000023.1"/>
</dbReference>
<evidence type="ECO:0000313" key="1">
    <source>
        <dbReference type="EMBL" id="MRH45033.1"/>
    </source>
</evidence>
<accession>A0A6A8DH84</accession>
<gene>
    <name evidence="1" type="ORF">GH741_20530</name>
</gene>
<reference evidence="1" key="1">
    <citation type="submission" date="2019-11" db="EMBL/GenBank/DDBJ databases">
        <authorList>
            <person name="Li J."/>
        </authorList>
    </citation>
    <scope>NUCLEOTIDE SEQUENCE</scope>
    <source>
        <strain evidence="1">B6B</strain>
    </source>
</reference>
<name>A0A6A8DH84_9BACI</name>